<keyword evidence="3" id="KW-0336">GPI-anchor</keyword>
<evidence type="ECO:0000256" key="7">
    <source>
        <dbReference type="ARBA" id="ARBA00023288"/>
    </source>
</evidence>
<keyword evidence="5" id="KW-0472">Membrane</keyword>
<keyword evidence="4 8" id="KW-0732">Signal</keyword>
<dbReference type="Proteomes" id="UP001629113">
    <property type="component" value="Unassembled WGS sequence"/>
</dbReference>
<evidence type="ECO:0000313" key="10">
    <source>
        <dbReference type="EMBL" id="KAL3422914.1"/>
    </source>
</evidence>
<keyword evidence="2" id="KW-1003">Cell membrane</keyword>
<accession>A0ABR4PHU7</accession>
<dbReference type="PANTHER" id="PTHR34992">
    <property type="entry name" value="HYPHAL ANASTAMOSIS-7 PROTEIN"/>
    <property type="match status" value="1"/>
</dbReference>
<gene>
    <name evidence="10" type="ORF">PVAG01_04661</name>
</gene>
<evidence type="ECO:0000256" key="1">
    <source>
        <dbReference type="ARBA" id="ARBA00004609"/>
    </source>
</evidence>
<evidence type="ECO:0000256" key="2">
    <source>
        <dbReference type="ARBA" id="ARBA00022475"/>
    </source>
</evidence>
<dbReference type="InterPro" id="IPR046530">
    <property type="entry name" value="BIM1-like_dom"/>
</dbReference>
<dbReference type="PANTHER" id="PTHR34992:SF2">
    <property type="entry name" value="COPPER ACQUISITION FACTOR BIM1-LIKE DOMAIN-CONTAINING PROTEIN"/>
    <property type="match status" value="1"/>
</dbReference>
<name>A0ABR4PHU7_9HELO</name>
<feature type="chain" id="PRO_5047169076" description="Copper acquisition factor BIM1-like domain-containing protein" evidence="8">
    <location>
        <begin position="19"/>
        <end position="216"/>
    </location>
</feature>
<evidence type="ECO:0000256" key="6">
    <source>
        <dbReference type="ARBA" id="ARBA00023180"/>
    </source>
</evidence>
<evidence type="ECO:0000256" key="8">
    <source>
        <dbReference type="SAM" id="SignalP"/>
    </source>
</evidence>
<evidence type="ECO:0000256" key="4">
    <source>
        <dbReference type="ARBA" id="ARBA00022729"/>
    </source>
</evidence>
<feature type="signal peptide" evidence="8">
    <location>
        <begin position="1"/>
        <end position="18"/>
    </location>
</feature>
<dbReference type="CDD" id="cd21176">
    <property type="entry name" value="LPMO_auxiliary-like"/>
    <property type="match status" value="1"/>
</dbReference>
<comment type="caution">
    <text evidence="10">The sequence shown here is derived from an EMBL/GenBank/DDBJ whole genome shotgun (WGS) entry which is preliminary data.</text>
</comment>
<organism evidence="10 11">
    <name type="scientific">Phlyctema vagabunda</name>
    <dbReference type="NCBI Taxonomy" id="108571"/>
    <lineage>
        <taxon>Eukaryota</taxon>
        <taxon>Fungi</taxon>
        <taxon>Dikarya</taxon>
        <taxon>Ascomycota</taxon>
        <taxon>Pezizomycotina</taxon>
        <taxon>Leotiomycetes</taxon>
        <taxon>Helotiales</taxon>
        <taxon>Dermateaceae</taxon>
        <taxon>Phlyctema</taxon>
    </lineage>
</organism>
<evidence type="ECO:0000313" key="11">
    <source>
        <dbReference type="Proteomes" id="UP001629113"/>
    </source>
</evidence>
<keyword evidence="11" id="KW-1185">Reference proteome</keyword>
<dbReference type="InterPro" id="IPR046936">
    <property type="entry name" value="BIM1-like"/>
</dbReference>
<sequence>MFTQTLSAIAVLATLANAHFGIDYPEMRGDSFAEGASQYIFPCANVNQTTATNRTQWPLTGGSLSLDLHHQWTYVFVNLGLGTDYPVFNISLTPQLLNETGNGTLCLPSVALPAGLQIADGQNASVQVVTVGESGSALYNCADITFSSTATTLGADTCSNSSNVAVAAVGASSANASSTDTAAAAASSTSTSGAASTVGSSFGTVVLAALVAGYVL</sequence>
<dbReference type="EMBL" id="JBFCZG010000004">
    <property type="protein sequence ID" value="KAL3422914.1"/>
    <property type="molecule type" value="Genomic_DNA"/>
</dbReference>
<keyword evidence="6" id="KW-0325">Glycoprotein</keyword>
<feature type="domain" description="Copper acquisition factor BIM1-like" evidence="9">
    <location>
        <begin position="17"/>
        <end position="162"/>
    </location>
</feature>
<evidence type="ECO:0000256" key="5">
    <source>
        <dbReference type="ARBA" id="ARBA00023136"/>
    </source>
</evidence>
<evidence type="ECO:0000256" key="3">
    <source>
        <dbReference type="ARBA" id="ARBA00022622"/>
    </source>
</evidence>
<comment type="subcellular location">
    <subcellularLocation>
        <location evidence="1">Cell membrane</location>
        <topology evidence="1">Lipid-anchor</topology>
        <topology evidence="1">GPI-anchor</topology>
    </subcellularLocation>
</comment>
<keyword evidence="7" id="KW-0449">Lipoprotein</keyword>
<evidence type="ECO:0000259" key="9">
    <source>
        <dbReference type="Pfam" id="PF20238"/>
    </source>
</evidence>
<proteinExistence type="predicted"/>
<dbReference type="Pfam" id="PF20238">
    <property type="entry name" value="BIM1-like_dom"/>
    <property type="match status" value="1"/>
</dbReference>
<protein>
    <recommendedName>
        <fullName evidence="9">Copper acquisition factor BIM1-like domain-containing protein</fullName>
    </recommendedName>
</protein>
<reference evidence="10 11" key="1">
    <citation type="submission" date="2024-06" db="EMBL/GenBank/DDBJ databases">
        <title>Complete genome of Phlyctema vagabunda strain 19-DSS-EL-015.</title>
        <authorList>
            <person name="Fiorenzani C."/>
        </authorList>
    </citation>
    <scope>NUCLEOTIDE SEQUENCE [LARGE SCALE GENOMIC DNA]</scope>
    <source>
        <strain evidence="10 11">19-DSS-EL-015</strain>
    </source>
</reference>